<feature type="transmembrane region" description="Helical" evidence="1">
    <location>
        <begin position="41"/>
        <end position="61"/>
    </location>
</feature>
<accession>A0A1H6UXA5</accession>
<proteinExistence type="predicted"/>
<evidence type="ECO:0000259" key="3">
    <source>
        <dbReference type="Pfam" id="PF21537"/>
    </source>
</evidence>
<reference evidence="4 5" key="1">
    <citation type="submission" date="2016-10" db="EMBL/GenBank/DDBJ databases">
        <authorList>
            <person name="de Groot N.N."/>
        </authorList>
    </citation>
    <scope>NUCLEOTIDE SEQUENCE [LARGE SCALE GENOMIC DNA]</scope>
    <source>
        <strain evidence="4 5">DSM 2179</strain>
    </source>
</reference>
<dbReference type="InterPro" id="IPR052955">
    <property type="entry name" value="UPF0703_membrane_permease"/>
</dbReference>
<keyword evidence="1" id="KW-0472">Membrane</keyword>
<dbReference type="NCBIfam" id="TIGR03943">
    <property type="entry name" value="TIGR03943 family putative permease subunit"/>
    <property type="match status" value="1"/>
</dbReference>
<keyword evidence="1" id="KW-1133">Transmembrane helix</keyword>
<evidence type="ECO:0000259" key="2">
    <source>
        <dbReference type="Pfam" id="PF09323"/>
    </source>
</evidence>
<keyword evidence="5" id="KW-1185">Reference proteome</keyword>
<dbReference type="Pfam" id="PF21537">
    <property type="entry name" value="DUF1980_C"/>
    <property type="match status" value="1"/>
</dbReference>
<dbReference type="InterPro" id="IPR015402">
    <property type="entry name" value="DUF1980"/>
</dbReference>
<feature type="domain" description="DUF1980" evidence="3">
    <location>
        <begin position="129"/>
        <end position="258"/>
    </location>
</feature>
<dbReference type="EMBL" id="FNZK01000002">
    <property type="protein sequence ID" value="SEI94277.1"/>
    <property type="molecule type" value="Genomic_DNA"/>
</dbReference>
<evidence type="ECO:0000256" key="1">
    <source>
        <dbReference type="SAM" id="Phobius"/>
    </source>
</evidence>
<gene>
    <name evidence="4" type="ORF">SAMN05660742_10214</name>
</gene>
<dbReference type="RefSeq" id="WP_091828740.1">
    <property type="nucleotide sequence ID" value="NZ_FNZK01000002.1"/>
</dbReference>
<evidence type="ECO:0000313" key="5">
    <source>
        <dbReference type="Proteomes" id="UP000199662"/>
    </source>
</evidence>
<protein>
    <submittedName>
        <fullName evidence="4">Putative membrane protein</fullName>
    </submittedName>
</protein>
<dbReference type="Pfam" id="PF09323">
    <property type="entry name" value="DUF1980"/>
    <property type="match status" value="1"/>
</dbReference>
<dbReference type="InterPro" id="IPR048447">
    <property type="entry name" value="DUF1980_C"/>
</dbReference>
<dbReference type="STRING" id="84035.SAMN05660742_10214"/>
<evidence type="ECO:0000313" key="4">
    <source>
        <dbReference type="EMBL" id="SEI94277.1"/>
    </source>
</evidence>
<feature type="transmembrane region" description="Helical" evidence="1">
    <location>
        <begin position="89"/>
        <end position="106"/>
    </location>
</feature>
<dbReference type="Proteomes" id="UP000199662">
    <property type="component" value="Unassembled WGS sequence"/>
</dbReference>
<dbReference type="PANTHER" id="PTHR40047:SF1">
    <property type="entry name" value="UPF0703 PROTEIN YCGQ"/>
    <property type="match status" value="1"/>
</dbReference>
<dbReference type="AlphaFoldDB" id="A0A1H6UXA5"/>
<feature type="transmembrane region" description="Helical" evidence="1">
    <location>
        <begin position="12"/>
        <end position="35"/>
    </location>
</feature>
<keyword evidence="1" id="KW-0812">Transmembrane</keyword>
<dbReference type="InterPro" id="IPR048493">
    <property type="entry name" value="DUF1980_N"/>
</dbReference>
<feature type="domain" description="DUF1980" evidence="2">
    <location>
        <begin position="11"/>
        <end position="121"/>
    </location>
</feature>
<organism evidence="4 5">
    <name type="scientific">Propionispira arboris</name>
    <dbReference type="NCBI Taxonomy" id="84035"/>
    <lineage>
        <taxon>Bacteria</taxon>
        <taxon>Bacillati</taxon>
        <taxon>Bacillota</taxon>
        <taxon>Negativicutes</taxon>
        <taxon>Selenomonadales</taxon>
        <taxon>Selenomonadaceae</taxon>
        <taxon>Propionispira</taxon>
    </lineage>
</organism>
<name>A0A1H6UXA5_9FIRM</name>
<dbReference type="PANTHER" id="PTHR40047">
    <property type="entry name" value="UPF0703 PROTEIN YCGQ"/>
    <property type="match status" value="1"/>
</dbReference>
<sequence length="262" mass="29968">MTYHVKDNCVKTLILLCMVSLLSWIIIMNQVIFYVHPRFTILLQISDIILFIMLLAQCMHLKNSLNQNILRQEDSNIKSYHVEKEKYKLFFYYVTFVFSLAVALFIPSTSLDSKLIEHKGLNNTISDKVKSGMSVPIDNFQDTKFIKISDKNYVDVIQNLYCHPADYVGKNVEITGFAYIDPTTQRVSIARYVISCCIADASAVGLAIDSDDKNNIVAGHWYEIQGTIHTLVCKKDASPVLKITWSNEIKKPLFTYIFVQTT</sequence>